<organism evidence="2 3">
    <name type="scientific">Cryobacterium breve</name>
    <dbReference type="NCBI Taxonomy" id="1259258"/>
    <lineage>
        <taxon>Bacteria</taxon>
        <taxon>Bacillati</taxon>
        <taxon>Actinomycetota</taxon>
        <taxon>Actinomycetes</taxon>
        <taxon>Micrococcales</taxon>
        <taxon>Microbacteriaceae</taxon>
        <taxon>Cryobacterium</taxon>
    </lineage>
</organism>
<evidence type="ECO:0000313" key="3">
    <source>
        <dbReference type="Proteomes" id="UP001212421"/>
    </source>
</evidence>
<dbReference type="EMBL" id="CP075584">
    <property type="protein sequence ID" value="WBM79687.1"/>
    <property type="molecule type" value="Genomic_DNA"/>
</dbReference>
<name>A0ABY7ND43_9MICO</name>
<gene>
    <name evidence="2" type="ORF">KIV56_15770</name>
</gene>
<dbReference type="RefSeq" id="WP_281534292.1">
    <property type="nucleotide sequence ID" value="NZ_CP075584.1"/>
</dbReference>
<keyword evidence="1" id="KW-1133">Transmembrane helix</keyword>
<proteinExistence type="predicted"/>
<accession>A0ABY7ND43</accession>
<keyword evidence="1" id="KW-0812">Transmembrane</keyword>
<sequence length="358" mass="36718">MYEDFSWAPIRPDHRRRNITASISVGLVLALAGGLFTVNTERALDYDDAQSSHTAAVKILDLQRTSALTQIDAAATSLATAKTTLALHVAEVPAADVRAALTTSIQALDDQINAAWAEVQEADAAALAPVRGDDLLSPGAGFRAATTAVSVHHFPVSAGLAAAIAALDAPSSSITTAVLTWQSDQAKAVADASAKASAAAKKAASNAVSAAKAKAGTPAKAAAPAIPIIDQSHAPSSQAEAPVRPAVATGPFTLNVRVTGGQTEVDACNGAVDVAAYLVAVIAEHWYCGGSVFPQSAGTVITLTGIHAGRYRVEGVVATLNHDTAFGRDIPATYDLLFQTCQNNNDKTTSFTALTKIE</sequence>
<protein>
    <submittedName>
        <fullName evidence="2">Uncharacterized protein</fullName>
    </submittedName>
</protein>
<evidence type="ECO:0000313" key="2">
    <source>
        <dbReference type="EMBL" id="WBM79687.1"/>
    </source>
</evidence>
<keyword evidence="1" id="KW-0472">Membrane</keyword>
<evidence type="ECO:0000256" key="1">
    <source>
        <dbReference type="SAM" id="Phobius"/>
    </source>
</evidence>
<keyword evidence="3" id="KW-1185">Reference proteome</keyword>
<reference evidence="2 3" key="1">
    <citation type="submission" date="2021-05" db="EMBL/GenBank/DDBJ databases">
        <authorList>
            <person name="Kumar R."/>
            <person name="Kumar A."/>
            <person name="Mukhia S."/>
        </authorList>
    </citation>
    <scope>NUCLEOTIDE SEQUENCE [LARGE SCALE GENOMIC DNA]</scope>
    <source>
        <strain evidence="2 3">ERMR7:08</strain>
    </source>
</reference>
<feature type="transmembrane region" description="Helical" evidence="1">
    <location>
        <begin position="21"/>
        <end position="38"/>
    </location>
</feature>
<dbReference type="Proteomes" id="UP001212421">
    <property type="component" value="Chromosome"/>
</dbReference>